<dbReference type="EMBL" id="CP014859">
    <property type="protein sequence ID" value="AOS61880.1"/>
    <property type="molecule type" value="Genomic_DNA"/>
</dbReference>
<keyword evidence="3" id="KW-1003">Cell membrane</keyword>
<keyword evidence="7 9" id="KW-0129">CBS domain</keyword>
<dbReference type="Gene3D" id="3.10.580.10">
    <property type="entry name" value="CBS-domain"/>
    <property type="match status" value="1"/>
</dbReference>
<dbReference type="Gene3D" id="3.30.465.10">
    <property type="match status" value="1"/>
</dbReference>
<reference evidence="15" key="1">
    <citation type="submission" date="2016-03" db="EMBL/GenBank/DDBJ databases">
        <title>Complete genome sequence of the type strain Actinoalloteichus hymeniacidonis DSM 45092.</title>
        <authorList>
            <person name="Schaffert L."/>
            <person name="Albersmeier A."/>
            <person name="Winkler A."/>
            <person name="Kalinowski J."/>
            <person name="Zotchev S."/>
            <person name="Ruckert C."/>
        </authorList>
    </citation>
    <scope>NUCLEOTIDE SEQUENCE [LARGE SCALE GENOMIC DNA]</scope>
    <source>
        <strain evidence="15">HPA177(T) (DSM 45092(T))</strain>
    </source>
</reference>
<evidence type="ECO:0000259" key="13">
    <source>
        <dbReference type="PROSITE" id="PS51846"/>
    </source>
</evidence>
<dbReference type="KEGG" id="ahm:TL08_05265"/>
<protein>
    <submittedName>
        <fullName evidence="14">CBS domain-containing protein</fullName>
    </submittedName>
</protein>
<keyword evidence="5" id="KW-0677">Repeat</keyword>
<dbReference type="InterPro" id="IPR051676">
    <property type="entry name" value="UPF0053_domain"/>
</dbReference>
<keyword evidence="6 10" id="KW-1133">Transmembrane helix</keyword>
<evidence type="ECO:0000256" key="8">
    <source>
        <dbReference type="ARBA" id="ARBA00023136"/>
    </source>
</evidence>
<dbReference type="InterPro" id="IPR000644">
    <property type="entry name" value="CBS_dom"/>
</dbReference>
<evidence type="ECO:0000256" key="7">
    <source>
        <dbReference type="ARBA" id="ARBA00023122"/>
    </source>
</evidence>
<comment type="similarity">
    <text evidence="2">Belongs to the UPF0053 family.</text>
</comment>
<evidence type="ECO:0000256" key="11">
    <source>
        <dbReference type="SAM" id="Phobius"/>
    </source>
</evidence>
<dbReference type="RefSeq" id="WP_069847000.1">
    <property type="nucleotide sequence ID" value="NZ_CP014859.1"/>
</dbReference>
<dbReference type="SMART" id="SM01091">
    <property type="entry name" value="CorC_HlyC"/>
    <property type="match status" value="1"/>
</dbReference>
<evidence type="ECO:0000256" key="5">
    <source>
        <dbReference type="ARBA" id="ARBA00022737"/>
    </source>
</evidence>
<feature type="transmembrane region" description="Helical" evidence="11">
    <location>
        <begin position="103"/>
        <end position="128"/>
    </location>
</feature>
<dbReference type="InterPro" id="IPR046342">
    <property type="entry name" value="CBS_dom_sf"/>
</dbReference>
<feature type="domain" description="CNNM transmembrane" evidence="13">
    <location>
        <begin position="4"/>
        <end position="207"/>
    </location>
</feature>
<dbReference type="InterPro" id="IPR016169">
    <property type="entry name" value="FAD-bd_PCMH_sub2"/>
</dbReference>
<dbReference type="PROSITE" id="PS51846">
    <property type="entry name" value="CNNM"/>
    <property type="match status" value="1"/>
</dbReference>
<dbReference type="Pfam" id="PF00571">
    <property type="entry name" value="CBS"/>
    <property type="match status" value="2"/>
</dbReference>
<feature type="transmembrane region" description="Helical" evidence="11">
    <location>
        <begin position="62"/>
        <end position="83"/>
    </location>
</feature>
<accession>A0AAC9HP09</accession>
<name>A0AAC9HP09_9PSEU</name>
<dbReference type="InterPro" id="IPR002550">
    <property type="entry name" value="CNNM"/>
</dbReference>
<evidence type="ECO:0000313" key="14">
    <source>
        <dbReference type="EMBL" id="AOS61880.1"/>
    </source>
</evidence>
<dbReference type="PANTHER" id="PTHR43099">
    <property type="entry name" value="UPF0053 PROTEIN YRKA"/>
    <property type="match status" value="1"/>
</dbReference>
<keyword evidence="15" id="KW-1185">Reference proteome</keyword>
<comment type="subcellular location">
    <subcellularLocation>
        <location evidence="1">Cell membrane</location>
        <topology evidence="1">Multi-pass membrane protein</topology>
    </subcellularLocation>
</comment>
<gene>
    <name evidence="14" type="ORF">TL08_05265</name>
</gene>
<dbReference type="Pfam" id="PF01595">
    <property type="entry name" value="CNNM"/>
    <property type="match status" value="1"/>
</dbReference>
<dbReference type="InterPro" id="IPR005170">
    <property type="entry name" value="Transptr-assoc_dom"/>
</dbReference>
<keyword evidence="4 10" id="KW-0812">Transmembrane</keyword>
<proteinExistence type="inferred from homology"/>
<sequence length="462" mass="49217">MIAAALTLLLGVVVILVIIAANGYFVAQEFAYMSVDRARLRARAAEGDAAARRALQVTGRTSFMLSGAQLGITVTGLLVGYVAEPLVGESLAVLLGDTGLSAAVAISIGTVGALVVASLVQMIFGELYPKNLAIAAPERLARGLSRSTLIYLAVFGWLITFFDHAANLLLRIVRVEPVHDVDITMNAEDLKRAVADSRASGDLPPELSMLIDRVLDFPDQDVAHAMVPRSQVGVVNADTTIGELRSLMAGAHTRYPVLDESEQPVGTVQLVDLLRSDASDGASVTTIMRPPVVVSTLMPLPNALDQLTRERGELACAIDEYGGFAGILTVEDLAEELVGELTDEHDATTAPDILVEESGVWRVGGDVHIDEIERAIGHVLPTGDYETFAGLFIAYHGALPTAGESIEVALPEDPGDLVDTEPVRRALRIEVIELSGHVPGELRARLVEERGTEIDDEEGNGR</sequence>
<evidence type="ECO:0000256" key="4">
    <source>
        <dbReference type="ARBA" id="ARBA00022692"/>
    </source>
</evidence>
<feature type="domain" description="CBS" evidence="12">
    <location>
        <begin position="287"/>
        <end position="344"/>
    </location>
</feature>
<dbReference type="PROSITE" id="PS51371">
    <property type="entry name" value="CBS"/>
    <property type="match status" value="2"/>
</dbReference>
<evidence type="ECO:0000256" key="3">
    <source>
        <dbReference type="ARBA" id="ARBA00022475"/>
    </source>
</evidence>
<dbReference type="PANTHER" id="PTHR43099:SF6">
    <property type="entry name" value="UPF0053 PROTEIN RV1842C"/>
    <property type="match status" value="1"/>
</dbReference>
<feature type="transmembrane region" description="Helical" evidence="11">
    <location>
        <begin position="6"/>
        <end position="27"/>
    </location>
</feature>
<dbReference type="GO" id="GO:0050660">
    <property type="term" value="F:flavin adenine dinucleotide binding"/>
    <property type="evidence" value="ECO:0007669"/>
    <property type="project" value="InterPro"/>
</dbReference>
<dbReference type="InterPro" id="IPR036318">
    <property type="entry name" value="FAD-bd_PCMH-like_sf"/>
</dbReference>
<dbReference type="GO" id="GO:0005886">
    <property type="term" value="C:plasma membrane"/>
    <property type="evidence" value="ECO:0007669"/>
    <property type="project" value="UniProtKB-SubCell"/>
</dbReference>
<dbReference type="Proteomes" id="UP000095210">
    <property type="component" value="Chromosome"/>
</dbReference>
<evidence type="ECO:0000256" key="10">
    <source>
        <dbReference type="PROSITE-ProRule" id="PRU01193"/>
    </source>
</evidence>
<evidence type="ECO:0000256" key="9">
    <source>
        <dbReference type="PROSITE-ProRule" id="PRU00703"/>
    </source>
</evidence>
<dbReference type="InterPro" id="IPR044751">
    <property type="entry name" value="Ion_transp-like_CBS"/>
</dbReference>
<dbReference type="CDD" id="cd04590">
    <property type="entry name" value="CBS_pair_CorC_HlyC_assoc"/>
    <property type="match status" value="1"/>
</dbReference>
<dbReference type="SUPFAM" id="SSF54631">
    <property type="entry name" value="CBS-domain pair"/>
    <property type="match status" value="1"/>
</dbReference>
<dbReference type="Pfam" id="PF03471">
    <property type="entry name" value="CorC_HlyC"/>
    <property type="match status" value="1"/>
</dbReference>
<evidence type="ECO:0000259" key="12">
    <source>
        <dbReference type="PROSITE" id="PS51371"/>
    </source>
</evidence>
<feature type="domain" description="CBS" evidence="12">
    <location>
        <begin position="226"/>
        <end position="284"/>
    </location>
</feature>
<dbReference type="SUPFAM" id="SSF56176">
    <property type="entry name" value="FAD-binding/transporter-associated domain-like"/>
    <property type="match status" value="1"/>
</dbReference>
<evidence type="ECO:0000313" key="15">
    <source>
        <dbReference type="Proteomes" id="UP000095210"/>
    </source>
</evidence>
<dbReference type="AlphaFoldDB" id="A0AAC9HP09"/>
<feature type="transmembrane region" description="Helical" evidence="11">
    <location>
        <begin position="149"/>
        <end position="170"/>
    </location>
</feature>
<evidence type="ECO:0000256" key="2">
    <source>
        <dbReference type="ARBA" id="ARBA00006337"/>
    </source>
</evidence>
<keyword evidence="8 10" id="KW-0472">Membrane</keyword>
<evidence type="ECO:0000256" key="1">
    <source>
        <dbReference type="ARBA" id="ARBA00004651"/>
    </source>
</evidence>
<organism evidence="14 15">
    <name type="scientific">Actinoalloteichus hymeniacidonis</name>
    <dbReference type="NCBI Taxonomy" id="340345"/>
    <lineage>
        <taxon>Bacteria</taxon>
        <taxon>Bacillati</taxon>
        <taxon>Actinomycetota</taxon>
        <taxon>Actinomycetes</taxon>
        <taxon>Pseudonocardiales</taxon>
        <taxon>Pseudonocardiaceae</taxon>
        <taxon>Actinoalloteichus</taxon>
    </lineage>
</organism>
<evidence type="ECO:0000256" key="6">
    <source>
        <dbReference type="ARBA" id="ARBA00022989"/>
    </source>
</evidence>